<dbReference type="EMBL" id="ASSJ01000004">
    <property type="protein sequence ID" value="ERN43023.1"/>
    <property type="molecule type" value="Genomic_DNA"/>
</dbReference>
<evidence type="ECO:0000313" key="1">
    <source>
        <dbReference type="EMBL" id="ERN43023.1"/>
    </source>
</evidence>
<reference evidence="1 2" key="1">
    <citation type="submission" date="2013-05" db="EMBL/GenBank/DDBJ databases">
        <title>Draft genome sequence of Rubidibacter lacunae KORDI 51-2.</title>
        <authorList>
            <person name="Choi D.H."/>
            <person name="Noh J.H."/>
            <person name="Kwon K.-K."/>
            <person name="Lee J.-H."/>
            <person name="Ryu J.-Y."/>
        </authorList>
    </citation>
    <scope>NUCLEOTIDE SEQUENCE [LARGE SCALE GENOMIC DNA]</scope>
    <source>
        <strain evidence="1 2">KORDI 51-2</strain>
    </source>
</reference>
<dbReference type="STRING" id="582515.KR51_00003390"/>
<dbReference type="Pfam" id="PF19928">
    <property type="entry name" value="DUF6391"/>
    <property type="match status" value="1"/>
</dbReference>
<comment type="caution">
    <text evidence="1">The sequence shown here is derived from an EMBL/GenBank/DDBJ whole genome shotgun (WGS) entry which is preliminary data.</text>
</comment>
<name>U5DEU8_9CHRO</name>
<dbReference type="RefSeq" id="WP_022604100.1">
    <property type="nucleotide sequence ID" value="NZ_ASSJ01000004.1"/>
</dbReference>
<gene>
    <name evidence="1" type="ORF">KR51_00003390</name>
</gene>
<dbReference type="AlphaFoldDB" id="U5DEU8"/>
<evidence type="ECO:0000313" key="2">
    <source>
        <dbReference type="Proteomes" id="UP000016960"/>
    </source>
</evidence>
<dbReference type="eggNOG" id="ENOG502ZBRT">
    <property type="taxonomic scope" value="Bacteria"/>
</dbReference>
<accession>U5DEU8</accession>
<organism evidence="1 2">
    <name type="scientific">Rubidibacter lacunae KORDI 51-2</name>
    <dbReference type="NCBI Taxonomy" id="582515"/>
    <lineage>
        <taxon>Bacteria</taxon>
        <taxon>Bacillati</taxon>
        <taxon>Cyanobacteriota</taxon>
        <taxon>Cyanophyceae</taxon>
        <taxon>Oscillatoriophycideae</taxon>
        <taxon>Chroococcales</taxon>
        <taxon>Aphanothecaceae</taxon>
        <taxon>Rubidibacter</taxon>
    </lineage>
</organism>
<protein>
    <submittedName>
        <fullName evidence="1">Uncharacterized protein</fullName>
    </submittedName>
</protein>
<keyword evidence="2" id="KW-1185">Reference proteome</keyword>
<dbReference type="InParanoid" id="U5DEU8"/>
<proteinExistence type="predicted"/>
<sequence>MTHTDTARTDVPRFDFWGAQSTLDSELIRHLGFLPGLAELLMVRQVHALEHATVWVLSEPVAGRPRSADNTALGGLSTERGFYLYGNVTHARLERAVCAALRRFYSGEWDLAVHPRCGTNLAVTALLAAGLGLGAHAILPRGPLEQLFGLGAAAIAAAQLAPELGSLVQRYLTTAVPFDLELDAIWKTSDFGKRPAHFVRLRWRDAETKFRSSDRLRAATGRQAGI</sequence>
<dbReference type="Proteomes" id="UP000016960">
    <property type="component" value="Unassembled WGS sequence"/>
</dbReference>
<dbReference type="OrthoDB" id="565159at2"/>